<name>A0A0F9FVK7_9ZZZZ</name>
<dbReference type="Pfam" id="PF25971">
    <property type="entry name" value="CzcB_N"/>
    <property type="match status" value="1"/>
</dbReference>
<gene>
    <name evidence="5" type="ORF">LCGC14_2195930</name>
</gene>
<dbReference type="Gene3D" id="2.40.50.100">
    <property type="match status" value="1"/>
</dbReference>
<dbReference type="Pfam" id="PF25975">
    <property type="entry name" value="CzcB_C"/>
    <property type="match status" value="1"/>
</dbReference>
<feature type="domain" description="CzcB-like barrel-sandwich hybrid" evidence="3">
    <location>
        <begin position="191"/>
        <end position="259"/>
    </location>
</feature>
<evidence type="ECO:0000259" key="3">
    <source>
        <dbReference type="Pfam" id="PF25973"/>
    </source>
</evidence>
<protein>
    <submittedName>
        <fullName evidence="5">Uncharacterized protein</fullName>
    </submittedName>
</protein>
<dbReference type="Gene3D" id="2.40.420.20">
    <property type="match status" value="1"/>
</dbReference>
<dbReference type="InterPro" id="IPR058647">
    <property type="entry name" value="BSH_CzcB-like"/>
</dbReference>
<feature type="domain" description="CzcB-like C-terminal circularly permuted SH3-like" evidence="4">
    <location>
        <begin position="344"/>
        <end position="404"/>
    </location>
</feature>
<accession>A0A0F9FVK7</accession>
<dbReference type="InterPro" id="IPR058646">
    <property type="entry name" value="CzcB_N"/>
</dbReference>
<reference evidence="5" key="1">
    <citation type="journal article" date="2015" name="Nature">
        <title>Complex archaea that bridge the gap between prokaryotes and eukaryotes.</title>
        <authorList>
            <person name="Spang A."/>
            <person name="Saw J.H."/>
            <person name="Jorgensen S.L."/>
            <person name="Zaremba-Niedzwiedzka K."/>
            <person name="Martijn J."/>
            <person name="Lind A.E."/>
            <person name="van Eijk R."/>
            <person name="Schleper C."/>
            <person name="Guy L."/>
            <person name="Ettema T.J."/>
        </authorList>
    </citation>
    <scope>NUCLEOTIDE SEQUENCE</scope>
</reference>
<evidence type="ECO:0000313" key="5">
    <source>
        <dbReference type="EMBL" id="KKL61375.1"/>
    </source>
</evidence>
<dbReference type="EMBL" id="LAZR01028840">
    <property type="protein sequence ID" value="KKL61375.1"/>
    <property type="molecule type" value="Genomic_DNA"/>
</dbReference>
<dbReference type="InterPro" id="IPR011053">
    <property type="entry name" value="Single_hybrid_motif"/>
</dbReference>
<dbReference type="AlphaFoldDB" id="A0A0F9FVK7"/>
<dbReference type="InterPro" id="IPR058649">
    <property type="entry name" value="CzcB_C"/>
</dbReference>
<evidence type="ECO:0000256" key="1">
    <source>
        <dbReference type="ARBA" id="ARBA00022448"/>
    </source>
</evidence>
<dbReference type="GO" id="GO:0030288">
    <property type="term" value="C:outer membrane-bounded periplasmic space"/>
    <property type="evidence" value="ECO:0007669"/>
    <property type="project" value="TreeGrafter"/>
</dbReference>
<dbReference type="SUPFAM" id="SSF51230">
    <property type="entry name" value="Single hybrid motif"/>
    <property type="match status" value="1"/>
</dbReference>
<evidence type="ECO:0000259" key="2">
    <source>
        <dbReference type="Pfam" id="PF25971"/>
    </source>
</evidence>
<dbReference type="GO" id="GO:0015679">
    <property type="term" value="P:plasma membrane copper ion transport"/>
    <property type="evidence" value="ECO:0007669"/>
    <property type="project" value="TreeGrafter"/>
</dbReference>
<dbReference type="GO" id="GO:0060003">
    <property type="term" value="P:copper ion export"/>
    <property type="evidence" value="ECO:0007669"/>
    <property type="project" value="TreeGrafter"/>
</dbReference>
<keyword evidence="1" id="KW-0813">Transport</keyword>
<organism evidence="5">
    <name type="scientific">marine sediment metagenome</name>
    <dbReference type="NCBI Taxonomy" id="412755"/>
    <lineage>
        <taxon>unclassified sequences</taxon>
        <taxon>metagenomes</taxon>
        <taxon>ecological metagenomes</taxon>
    </lineage>
</organism>
<dbReference type="InterPro" id="IPR051909">
    <property type="entry name" value="MFP_Cation_Efflux"/>
</dbReference>
<comment type="caution">
    <text evidence="5">The sequence shown here is derived from an EMBL/GenBank/DDBJ whole genome shotgun (WGS) entry which is preliminary data.</text>
</comment>
<dbReference type="GO" id="GO:0046914">
    <property type="term" value="F:transition metal ion binding"/>
    <property type="evidence" value="ECO:0007669"/>
    <property type="project" value="TreeGrafter"/>
</dbReference>
<proteinExistence type="predicted"/>
<evidence type="ECO:0000259" key="4">
    <source>
        <dbReference type="Pfam" id="PF25975"/>
    </source>
</evidence>
<dbReference type="PANTHER" id="PTHR30097">
    <property type="entry name" value="CATION EFFLUX SYSTEM PROTEIN CUSB"/>
    <property type="match status" value="1"/>
</dbReference>
<dbReference type="PANTHER" id="PTHR30097:SF4">
    <property type="entry name" value="SLR6042 PROTEIN"/>
    <property type="match status" value="1"/>
</dbReference>
<dbReference type="Pfam" id="PF25973">
    <property type="entry name" value="BSH_CzcB"/>
    <property type="match status" value="1"/>
</dbReference>
<sequence length="416" mass="45778">MRLFMKTTNFIPSITVAVLLGLSAGVHLPASAVSTPTTEQAEPEKGPHNGRMLREGSFALELAIFETGVPPEFRVWLTDNKNPINPDDVELTVTLTRLGNVIDDIKFISQSDFLRGDMEIYEPHSFIVTVNASYQGKKYRWQYDNLEGRTKIEPAVADAMAIETAIAGSQKLHQTIPAYGQVWLPPSAHRTVFARFEGVITHLNVKLGDKVNKGQTLMTIESNESLNPYEIKSPIAGFVAKQMANSGEQTNNRELLVITDASQSVVKLAVYPSDYSKVSQGTLVSIKAEGSLVNIAGKVSFIEPKVRSDQARMVWVTLAQQAEPLLEGSFVKADIETASFEVPLAVKKIGLQSFRDFTVVYTKVADEYEVRMLELGRSDATWVEVLGGLPAGTEYVTENSYIIKADIEKSGASHDH</sequence>
<feature type="domain" description="CzcB N-terminal" evidence="2">
    <location>
        <begin position="50"/>
        <end position="141"/>
    </location>
</feature>